<name>B4VXY9_9CYAN</name>
<dbReference type="Proteomes" id="UP000003835">
    <property type="component" value="Unassembled WGS sequence"/>
</dbReference>
<protein>
    <submittedName>
        <fullName evidence="1">Uncharacterized protein</fullName>
    </submittedName>
</protein>
<organism evidence="1 2">
    <name type="scientific">Coleofasciculus chthonoplastes PCC 7420</name>
    <dbReference type="NCBI Taxonomy" id="118168"/>
    <lineage>
        <taxon>Bacteria</taxon>
        <taxon>Bacillati</taxon>
        <taxon>Cyanobacteriota</taxon>
        <taxon>Cyanophyceae</taxon>
        <taxon>Coleofasciculales</taxon>
        <taxon>Coleofasciculaceae</taxon>
        <taxon>Coleofasciculus</taxon>
    </lineage>
</organism>
<gene>
    <name evidence="1" type="ORF">MC7420_4363</name>
</gene>
<dbReference type="AlphaFoldDB" id="B4VXY9"/>
<evidence type="ECO:0000313" key="1">
    <source>
        <dbReference type="EMBL" id="EDX73116.1"/>
    </source>
</evidence>
<keyword evidence="2" id="KW-1185">Reference proteome</keyword>
<accession>B4VXY9</accession>
<dbReference type="HOGENOM" id="CLU_3097650_0_0_3"/>
<dbReference type="EMBL" id="DS989859">
    <property type="protein sequence ID" value="EDX73116.1"/>
    <property type="molecule type" value="Genomic_DNA"/>
</dbReference>
<evidence type="ECO:0000313" key="2">
    <source>
        <dbReference type="Proteomes" id="UP000003835"/>
    </source>
</evidence>
<sequence>MKKLHWRNANFTEWCENKVGKRDRIRTSLLGCWVSRSHTGGGLRFPYNESR</sequence>
<reference evidence="1 2" key="1">
    <citation type="submission" date="2008-07" db="EMBL/GenBank/DDBJ databases">
        <authorList>
            <person name="Tandeau de Marsac N."/>
            <person name="Ferriera S."/>
            <person name="Johnson J."/>
            <person name="Kravitz S."/>
            <person name="Beeson K."/>
            <person name="Sutton G."/>
            <person name="Rogers Y.-H."/>
            <person name="Friedman R."/>
            <person name="Frazier M."/>
            <person name="Venter J.C."/>
        </authorList>
    </citation>
    <scope>NUCLEOTIDE SEQUENCE [LARGE SCALE GENOMIC DNA]</scope>
    <source>
        <strain evidence="1 2">PCC 7420</strain>
    </source>
</reference>
<proteinExistence type="predicted"/>